<reference evidence="1" key="1">
    <citation type="journal article" date="2015" name="Nature">
        <title>Complex archaea that bridge the gap between prokaryotes and eukaryotes.</title>
        <authorList>
            <person name="Spang A."/>
            <person name="Saw J.H."/>
            <person name="Jorgensen S.L."/>
            <person name="Zaremba-Niedzwiedzka K."/>
            <person name="Martijn J."/>
            <person name="Lind A.E."/>
            <person name="van Eijk R."/>
            <person name="Schleper C."/>
            <person name="Guy L."/>
            <person name="Ettema T.J."/>
        </authorList>
    </citation>
    <scope>NUCLEOTIDE SEQUENCE</scope>
</reference>
<organism evidence="1">
    <name type="scientific">marine sediment metagenome</name>
    <dbReference type="NCBI Taxonomy" id="412755"/>
    <lineage>
        <taxon>unclassified sequences</taxon>
        <taxon>metagenomes</taxon>
        <taxon>ecological metagenomes</taxon>
    </lineage>
</organism>
<dbReference type="EMBL" id="LAZR01061274">
    <property type="protein sequence ID" value="KKK63906.1"/>
    <property type="molecule type" value="Genomic_DNA"/>
</dbReference>
<evidence type="ECO:0000313" key="1">
    <source>
        <dbReference type="EMBL" id="KKK63906.1"/>
    </source>
</evidence>
<dbReference type="AlphaFoldDB" id="A0A0F8ZVC6"/>
<sequence>MIGTAFADALTGTVNPERWLVDWITQGRRTSSGETINESTALTCAAVYAAVRVLAETVAALPLMFIAWVLAQVGVPEIVPSRV</sequence>
<proteinExistence type="predicted"/>
<protein>
    <submittedName>
        <fullName evidence="1">Uncharacterized protein</fullName>
    </submittedName>
</protein>
<accession>A0A0F8ZVC6</accession>
<feature type="non-terminal residue" evidence="1">
    <location>
        <position position="83"/>
    </location>
</feature>
<name>A0A0F8ZVC6_9ZZZZ</name>
<comment type="caution">
    <text evidence="1">The sequence shown here is derived from an EMBL/GenBank/DDBJ whole genome shotgun (WGS) entry which is preliminary data.</text>
</comment>
<gene>
    <name evidence="1" type="ORF">LCGC14_2989600</name>
</gene>